<accession>A0A249L3X0</accession>
<proteinExistence type="predicted"/>
<keyword evidence="2" id="KW-0813">Transport</keyword>
<evidence type="ECO:0000256" key="3">
    <source>
        <dbReference type="ARBA" id="ARBA00022475"/>
    </source>
</evidence>
<evidence type="ECO:0000313" key="8">
    <source>
        <dbReference type="EMBL" id="ASY23707.1"/>
    </source>
</evidence>
<feature type="transmembrane region" description="Helical" evidence="7">
    <location>
        <begin position="464"/>
        <end position="484"/>
    </location>
</feature>
<keyword evidence="4 7" id="KW-0812">Transmembrane</keyword>
<dbReference type="InterPro" id="IPR050367">
    <property type="entry name" value="APC_superfamily"/>
</dbReference>
<evidence type="ECO:0000313" key="9">
    <source>
        <dbReference type="Proteomes" id="UP000217210"/>
    </source>
</evidence>
<dbReference type="GO" id="GO:0022857">
    <property type="term" value="F:transmembrane transporter activity"/>
    <property type="evidence" value="ECO:0007669"/>
    <property type="project" value="InterPro"/>
</dbReference>
<evidence type="ECO:0000256" key="6">
    <source>
        <dbReference type="ARBA" id="ARBA00023136"/>
    </source>
</evidence>
<dbReference type="KEGG" id="nab:B1sIIB91_02065"/>
<protein>
    <submittedName>
        <fullName evidence="8">Glutamate:GABA antiporter</fullName>
    </submittedName>
</protein>
<evidence type="ECO:0000256" key="1">
    <source>
        <dbReference type="ARBA" id="ARBA00004651"/>
    </source>
</evidence>
<feature type="transmembrane region" description="Helical" evidence="7">
    <location>
        <begin position="140"/>
        <end position="158"/>
    </location>
</feature>
<keyword evidence="5 7" id="KW-1133">Transmembrane helix</keyword>
<feature type="transmembrane region" description="Helical" evidence="7">
    <location>
        <begin position="53"/>
        <end position="73"/>
    </location>
</feature>
<dbReference type="Pfam" id="PF13520">
    <property type="entry name" value="AA_permease_2"/>
    <property type="match status" value="1"/>
</dbReference>
<feature type="transmembrane region" description="Helical" evidence="7">
    <location>
        <begin position="200"/>
        <end position="221"/>
    </location>
</feature>
<reference evidence="8 9" key="1">
    <citation type="submission" date="2016-07" db="EMBL/GenBank/DDBJ databases">
        <title>High microdiversification within the ubiquitous acI lineage of Actinobacteria.</title>
        <authorList>
            <person name="Neuenschwander S.M."/>
            <person name="Salcher M."/>
            <person name="Ghai R."/>
            <person name="Pernthaler J."/>
        </authorList>
    </citation>
    <scope>NUCLEOTIDE SEQUENCE [LARGE SCALE GENOMIC DNA]</scope>
    <source>
        <strain evidence="8">MMS-IIB-91</strain>
    </source>
</reference>
<dbReference type="PANTHER" id="PTHR42770:SF15">
    <property type="entry name" value="GLUTAMATE_GAMMA-AMINOBUTYRATE ANTIPORTER-RELATED"/>
    <property type="match status" value="1"/>
</dbReference>
<feature type="transmembrane region" description="Helical" evidence="7">
    <location>
        <begin position="418"/>
        <end position="439"/>
    </location>
</feature>
<feature type="transmembrane region" description="Helical" evidence="7">
    <location>
        <begin position="372"/>
        <end position="397"/>
    </location>
</feature>
<feature type="transmembrane region" description="Helical" evidence="7">
    <location>
        <begin position="170"/>
        <end position="188"/>
    </location>
</feature>
<dbReference type="OrthoDB" id="3170677at2"/>
<feature type="transmembrane region" description="Helical" evidence="7">
    <location>
        <begin position="103"/>
        <end position="128"/>
    </location>
</feature>
<feature type="transmembrane region" description="Helical" evidence="7">
    <location>
        <begin position="24"/>
        <end position="47"/>
    </location>
</feature>
<evidence type="ECO:0000256" key="5">
    <source>
        <dbReference type="ARBA" id="ARBA00022989"/>
    </source>
</evidence>
<keyword evidence="6 7" id="KW-0472">Membrane</keyword>
<dbReference type="PANTHER" id="PTHR42770">
    <property type="entry name" value="AMINO ACID TRANSPORTER-RELATED"/>
    <property type="match status" value="1"/>
</dbReference>
<evidence type="ECO:0000256" key="2">
    <source>
        <dbReference type="ARBA" id="ARBA00022448"/>
    </source>
</evidence>
<dbReference type="RefSeq" id="WP_095687983.1">
    <property type="nucleotide sequence ID" value="NZ_CP016779.1"/>
</dbReference>
<dbReference type="Proteomes" id="UP000217210">
    <property type="component" value="Chromosome"/>
</dbReference>
<organism evidence="8 9">
    <name type="scientific">Candidatus Nanopelagicus abundans</name>
    <dbReference type="NCBI Taxonomy" id="1884916"/>
    <lineage>
        <taxon>Bacteria</taxon>
        <taxon>Bacillati</taxon>
        <taxon>Actinomycetota</taxon>
        <taxon>Actinomycetes</taxon>
        <taxon>Candidatus Nanopelagicales</taxon>
        <taxon>Candidatus Nanopelagicaceae</taxon>
        <taxon>Candidatus Nanopelagicus</taxon>
    </lineage>
</organism>
<feature type="transmembrane region" description="Helical" evidence="7">
    <location>
        <begin position="284"/>
        <end position="308"/>
    </location>
</feature>
<dbReference type="EMBL" id="CP016779">
    <property type="protein sequence ID" value="ASY23707.1"/>
    <property type="molecule type" value="Genomic_DNA"/>
</dbReference>
<dbReference type="AlphaFoldDB" id="A0A249L3X0"/>
<feature type="transmembrane region" description="Helical" evidence="7">
    <location>
        <begin position="242"/>
        <end position="264"/>
    </location>
</feature>
<comment type="subcellular location">
    <subcellularLocation>
        <location evidence="1">Cell membrane</location>
        <topology evidence="1">Multi-pass membrane protein</topology>
    </subcellularLocation>
</comment>
<dbReference type="GO" id="GO:0005886">
    <property type="term" value="C:plasma membrane"/>
    <property type="evidence" value="ECO:0007669"/>
    <property type="project" value="UniProtKB-SubCell"/>
</dbReference>
<dbReference type="PIRSF" id="PIRSF006060">
    <property type="entry name" value="AA_transporter"/>
    <property type="match status" value="1"/>
</dbReference>
<evidence type="ECO:0000256" key="4">
    <source>
        <dbReference type="ARBA" id="ARBA00022692"/>
    </source>
</evidence>
<feature type="transmembrane region" description="Helical" evidence="7">
    <location>
        <begin position="347"/>
        <end position="366"/>
    </location>
</feature>
<evidence type="ECO:0000256" key="7">
    <source>
        <dbReference type="SAM" id="Phobius"/>
    </source>
</evidence>
<gene>
    <name evidence="8" type="ORF">B1sIIB91_02065</name>
</gene>
<dbReference type="InterPro" id="IPR002293">
    <property type="entry name" value="AA/rel_permease1"/>
</dbReference>
<dbReference type="Gene3D" id="1.20.1740.10">
    <property type="entry name" value="Amino acid/polyamine transporter I"/>
    <property type="match status" value="1"/>
</dbReference>
<keyword evidence="3" id="KW-1003">Cell membrane</keyword>
<keyword evidence="9" id="KW-1185">Reference proteome</keyword>
<name>A0A249L3X0_9ACTN</name>
<sequence length="497" mass="53252">MAKNINTQSTALAKSQEKRFIKSLARIDITLFIVAAIISLDTIATIAKGGSQSLFWAVFVALTFLIPISMIMAETGSAFAEEGGLYQWVKYAYGRLPAGIASVLYWITNPLWLGGSLCFIAFDAFSGYVIEIKGGSIGEWIFKLAFIWTAIYLAIINLKLGKKFIGAGAIAKVIVISSLVITTAIYGIKNGFQPFDFDGLTPTLGGFIAIAPVILFSYVGFEAPNAASGEMFDAKKDTAPAIRRGSFIATLAYILPVLAIILIVPNDQVEGLTGFLGAIKEVYTVYGGAADFLVGLTALLFIFGLLSLGSAWMMATDRIQAIAAADGAFFSGWFGEFSAKFGTPVRVNLLSGAMSSTFLIAAMTLVNGDAASIFTVVLVCAISTLLVSYIIIIPSVMKLNRTRRDVVRPYEVPGGVRGFQVIGSILFFYICIGSIGVVFPGTLESVFGIEYNFQEIWGMARADVQLFTAGTMLVVILISIAGYVGGKKLREELANSK</sequence>